<keyword evidence="2" id="KW-1185">Reference proteome</keyword>
<name>A0A9P5Y9H2_9AGAR</name>
<accession>A0A9P5Y9H2</accession>
<gene>
    <name evidence="1" type="ORF">BDZ94DRAFT_1257958</name>
</gene>
<protein>
    <submittedName>
        <fullName evidence="1">Uncharacterized protein</fullName>
    </submittedName>
</protein>
<dbReference type="EMBL" id="MU150259">
    <property type="protein sequence ID" value="KAF9463741.1"/>
    <property type="molecule type" value="Genomic_DNA"/>
</dbReference>
<comment type="caution">
    <text evidence="1">The sequence shown here is derived from an EMBL/GenBank/DDBJ whole genome shotgun (WGS) entry which is preliminary data.</text>
</comment>
<proteinExistence type="predicted"/>
<sequence>MRLSGINLFAFLGNVCSSFLSYVVTRHRPTTSIHLLSIVHHPKFEIRRTRVLVFSSSVDSLPE</sequence>
<dbReference type="AlphaFoldDB" id="A0A9P5Y9H2"/>
<reference evidence="1" key="1">
    <citation type="submission" date="2020-11" db="EMBL/GenBank/DDBJ databases">
        <authorList>
            <consortium name="DOE Joint Genome Institute"/>
            <person name="Ahrendt S."/>
            <person name="Riley R."/>
            <person name="Andreopoulos W."/>
            <person name="Labutti K."/>
            <person name="Pangilinan J."/>
            <person name="Ruiz-Duenas F.J."/>
            <person name="Barrasa J.M."/>
            <person name="Sanchez-Garcia M."/>
            <person name="Camarero S."/>
            <person name="Miyauchi S."/>
            <person name="Serrano A."/>
            <person name="Linde D."/>
            <person name="Babiker R."/>
            <person name="Drula E."/>
            <person name="Ayuso-Fernandez I."/>
            <person name="Pacheco R."/>
            <person name="Padilla G."/>
            <person name="Ferreira P."/>
            <person name="Barriuso J."/>
            <person name="Kellner H."/>
            <person name="Castanera R."/>
            <person name="Alfaro M."/>
            <person name="Ramirez L."/>
            <person name="Pisabarro A.G."/>
            <person name="Kuo A."/>
            <person name="Tritt A."/>
            <person name="Lipzen A."/>
            <person name="He G."/>
            <person name="Yan M."/>
            <person name="Ng V."/>
            <person name="Cullen D."/>
            <person name="Martin F."/>
            <person name="Rosso M.-N."/>
            <person name="Henrissat B."/>
            <person name="Hibbett D."/>
            <person name="Martinez A.T."/>
            <person name="Grigoriev I.V."/>
        </authorList>
    </citation>
    <scope>NUCLEOTIDE SEQUENCE</scope>
    <source>
        <strain evidence="1">CBS 247.69</strain>
    </source>
</reference>
<dbReference type="Proteomes" id="UP000807353">
    <property type="component" value="Unassembled WGS sequence"/>
</dbReference>
<organism evidence="1 2">
    <name type="scientific">Collybia nuda</name>
    <dbReference type="NCBI Taxonomy" id="64659"/>
    <lineage>
        <taxon>Eukaryota</taxon>
        <taxon>Fungi</taxon>
        <taxon>Dikarya</taxon>
        <taxon>Basidiomycota</taxon>
        <taxon>Agaricomycotina</taxon>
        <taxon>Agaricomycetes</taxon>
        <taxon>Agaricomycetidae</taxon>
        <taxon>Agaricales</taxon>
        <taxon>Tricholomatineae</taxon>
        <taxon>Clitocybaceae</taxon>
        <taxon>Collybia</taxon>
    </lineage>
</organism>
<evidence type="ECO:0000313" key="2">
    <source>
        <dbReference type="Proteomes" id="UP000807353"/>
    </source>
</evidence>
<evidence type="ECO:0000313" key="1">
    <source>
        <dbReference type="EMBL" id="KAF9463741.1"/>
    </source>
</evidence>